<proteinExistence type="predicted"/>
<dbReference type="SUPFAM" id="SSF46689">
    <property type="entry name" value="Homeodomain-like"/>
    <property type="match status" value="1"/>
</dbReference>
<evidence type="ECO:0000259" key="5">
    <source>
        <dbReference type="PROSITE" id="PS01124"/>
    </source>
</evidence>
<sequence>MSDVVDRECAEPRELNRFVVRNTTISPLGGLRIAGILEASVGVIETSRVFTRYSIAYIISGKGYYTGKTTGDFVVSSGDAILVRPNEEHCYRPDPGTVWSELFFEFEGPVFDLWFEETNFDWGNPVKKLEPIAYWKDRFLHTIGEENNGFSPKMLAECLRIQTLLADIQNASHSVAVEEMAWLEEAKKALIDHANGKEAADALALNYEVFRKRFKKLTGLSPGKYRNSLVMDKACQMMDDDEVTIRSIAEELGFCDEYHFSKQFKRTIGWTPRDFRNRFCGDNKLISGYQNTQNSSNTAMV</sequence>
<dbReference type="Proteomes" id="UP001596492">
    <property type="component" value="Unassembled WGS sequence"/>
</dbReference>
<organism evidence="6 7">
    <name type="scientific">Hirschia litorea</name>
    <dbReference type="NCBI Taxonomy" id="1199156"/>
    <lineage>
        <taxon>Bacteria</taxon>
        <taxon>Pseudomonadati</taxon>
        <taxon>Pseudomonadota</taxon>
        <taxon>Alphaproteobacteria</taxon>
        <taxon>Hyphomonadales</taxon>
        <taxon>Hyphomonadaceae</taxon>
        <taxon>Hirschia</taxon>
    </lineage>
</organism>
<evidence type="ECO:0000256" key="2">
    <source>
        <dbReference type="ARBA" id="ARBA00023125"/>
    </source>
</evidence>
<comment type="caution">
    <text evidence="6">The sequence shown here is derived from an EMBL/GenBank/DDBJ whole genome shotgun (WGS) entry which is preliminary data.</text>
</comment>
<dbReference type="PANTHER" id="PTHR43280:SF30">
    <property type="entry name" value="MMSAB OPERON REGULATORY PROTEIN"/>
    <property type="match status" value="1"/>
</dbReference>
<keyword evidence="2" id="KW-0238">DNA-binding</keyword>
<dbReference type="Gene3D" id="1.10.10.60">
    <property type="entry name" value="Homeodomain-like"/>
    <property type="match status" value="2"/>
</dbReference>
<keyword evidence="1" id="KW-0805">Transcription regulation</keyword>
<evidence type="ECO:0000313" key="7">
    <source>
        <dbReference type="Proteomes" id="UP001596492"/>
    </source>
</evidence>
<accession>A0ABW2IPD5</accession>
<evidence type="ECO:0000256" key="4">
    <source>
        <dbReference type="ARBA" id="ARBA00023163"/>
    </source>
</evidence>
<dbReference type="InterPro" id="IPR020449">
    <property type="entry name" value="Tscrpt_reg_AraC-type_HTH"/>
</dbReference>
<dbReference type="InterPro" id="IPR009057">
    <property type="entry name" value="Homeodomain-like_sf"/>
</dbReference>
<keyword evidence="7" id="KW-1185">Reference proteome</keyword>
<dbReference type="PANTHER" id="PTHR43280">
    <property type="entry name" value="ARAC-FAMILY TRANSCRIPTIONAL REGULATOR"/>
    <property type="match status" value="1"/>
</dbReference>
<dbReference type="PRINTS" id="PR00032">
    <property type="entry name" value="HTHARAC"/>
</dbReference>
<keyword evidence="3" id="KW-0010">Activator</keyword>
<dbReference type="SMART" id="SM00342">
    <property type="entry name" value="HTH_ARAC"/>
    <property type="match status" value="1"/>
</dbReference>
<dbReference type="Pfam" id="PF02311">
    <property type="entry name" value="AraC_binding"/>
    <property type="match status" value="1"/>
</dbReference>
<dbReference type="EMBL" id="JBHTBR010000009">
    <property type="protein sequence ID" value="MFC7293031.1"/>
    <property type="molecule type" value="Genomic_DNA"/>
</dbReference>
<evidence type="ECO:0000313" key="6">
    <source>
        <dbReference type="EMBL" id="MFC7293031.1"/>
    </source>
</evidence>
<reference evidence="7" key="1">
    <citation type="journal article" date="2019" name="Int. J. Syst. Evol. Microbiol.">
        <title>The Global Catalogue of Microorganisms (GCM) 10K type strain sequencing project: providing services to taxonomists for standard genome sequencing and annotation.</title>
        <authorList>
            <consortium name="The Broad Institute Genomics Platform"/>
            <consortium name="The Broad Institute Genome Sequencing Center for Infectious Disease"/>
            <person name="Wu L."/>
            <person name="Ma J."/>
        </authorList>
    </citation>
    <scope>NUCLEOTIDE SEQUENCE [LARGE SCALE GENOMIC DNA]</scope>
    <source>
        <strain evidence="7">CCUG 51308</strain>
    </source>
</reference>
<dbReference type="RefSeq" id="WP_382169088.1">
    <property type="nucleotide sequence ID" value="NZ_JBHTBR010000009.1"/>
</dbReference>
<feature type="domain" description="HTH araC/xylS-type" evidence="5">
    <location>
        <begin position="197"/>
        <end position="278"/>
    </location>
</feature>
<dbReference type="InterPro" id="IPR003313">
    <property type="entry name" value="AraC-bd"/>
</dbReference>
<evidence type="ECO:0000256" key="3">
    <source>
        <dbReference type="ARBA" id="ARBA00023159"/>
    </source>
</evidence>
<dbReference type="PROSITE" id="PS01124">
    <property type="entry name" value="HTH_ARAC_FAMILY_2"/>
    <property type="match status" value="1"/>
</dbReference>
<keyword evidence="4" id="KW-0804">Transcription</keyword>
<name>A0ABW2IPD5_9PROT</name>
<dbReference type="InterPro" id="IPR037923">
    <property type="entry name" value="HTH-like"/>
</dbReference>
<protein>
    <submittedName>
        <fullName evidence="6">AraC family transcriptional regulator</fullName>
    </submittedName>
</protein>
<dbReference type="Pfam" id="PF12833">
    <property type="entry name" value="HTH_18"/>
    <property type="match status" value="1"/>
</dbReference>
<gene>
    <name evidence="6" type="ORF">ACFQS8_15525</name>
</gene>
<dbReference type="SUPFAM" id="SSF51215">
    <property type="entry name" value="Regulatory protein AraC"/>
    <property type="match status" value="1"/>
</dbReference>
<evidence type="ECO:0000256" key="1">
    <source>
        <dbReference type="ARBA" id="ARBA00023015"/>
    </source>
</evidence>
<dbReference type="InterPro" id="IPR018060">
    <property type="entry name" value="HTH_AraC"/>
</dbReference>